<dbReference type="InterPro" id="IPR023574">
    <property type="entry name" value="Ribosomal_uL4_dom_sf"/>
</dbReference>
<sequence>MSKVALKNVKGESVGDYEVADNLLVLDKGDQAVHEAVVAYNAHQRAGTASTLNKGEVNGSGKKPWKQKGLGRARAGYKQSNVWRGGHAAHGPLPRKYKKKLSKKVTKLAFARAFSAKVDQGDITVIDELSMASPKTKDFAVVLKNLGLDRGALFIVDVTTDNLLLATRNIQRVEVATAQLVNTYQILRYKNVIITKAGMEALEKRLG</sequence>
<dbReference type="GO" id="GO:0005840">
    <property type="term" value="C:ribosome"/>
    <property type="evidence" value="ECO:0007669"/>
    <property type="project" value="UniProtKB-KW"/>
</dbReference>
<proteinExistence type="inferred from homology"/>
<dbReference type="GO" id="GO:0006412">
    <property type="term" value="P:translation"/>
    <property type="evidence" value="ECO:0007669"/>
    <property type="project" value="UniProtKB-UniRule"/>
</dbReference>
<gene>
    <name evidence="5 7" type="primary">rplD</name>
    <name evidence="7" type="ORF">PDESU_04350</name>
</gene>
<dbReference type="PANTHER" id="PTHR10746:SF6">
    <property type="entry name" value="LARGE RIBOSOMAL SUBUNIT PROTEIN UL4M"/>
    <property type="match status" value="1"/>
</dbReference>
<keyword evidence="5" id="KW-0699">rRNA-binding</keyword>
<evidence type="ECO:0000256" key="2">
    <source>
        <dbReference type="ARBA" id="ARBA00022980"/>
    </source>
</evidence>
<keyword evidence="3 5" id="KW-0687">Ribonucleoprotein</keyword>
<organism evidence="7 8">
    <name type="scientific">Pontiella desulfatans</name>
    <dbReference type="NCBI Taxonomy" id="2750659"/>
    <lineage>
        <taxon>Bacteria</taxon>
        <taxon>Pseudomonadati</taxon>
        <taxon>Kiritimatiellota</taxon>
        <taxon>Kiritimatiellia</taxon>
        <taxon>Kiritimatiellales</taxon>
        <taxon>Pontiellaceae</taxon>
        <taxon>Pontiella</taxon>
    </lineage>
</organism>
<dbReference type="GO" id="GO:0019843">
    <property type="term" value="F:rRNA binding"/>
    <property type="evidence" value="ECO:0007669"/>
    <property type="project" value="UniProtKB-UniRule"/>
</dbReference>
<feature type="region of interest" description="Disordered" evidence="6">
    <location>
        <begin position="50"/>
        <end position="70"/>
    </location>
</feature>
<dbReference type="PANTHER" id="PTHR10746">
    <property type="entry name" value="50S RIBOSOMAL PROTEIN L4"/>
    <property type="match status" value="1"/>
</dbReference>
<dbReference type="Pfam" id="PF00573">
    <property type="entry name" value="Ribosomal_L4"/>
    <property type="match status" value="1"/>
</dbReference>
<reference evidence="7 8" key="1">
    <citation type="submission" date="2019-04" db="EMBL/GenBank/DDBJ databases">
        <authorList>
            <person name="Van Vliet M D."/>
        </authorList>
    </citation>
    <scope>NUCLEOTIDE SEQUENCE [LARGE SCALE GENOMIC DNA]</scope>
    <source>
        <strain evidence="7 8">F1</strain>
    </source>
</reference>
<protein>
    <recommendedName>
        <fullName evidence="4 5">Large ribosomal subunit protein uL4</fullName>
    </recommendedName>
</protein>
<comment type="similarity">
    <text evidence="1 5">Belongs to the universal ribosomal protein uL4 family.</text>
</comment>
<evidence type="ECO:0000256" key="1">
    <source>
        <dbReference type="ARBA" id="ARBA00010528"/>
    </source>
</evidence>
<keyword evidence="5" id="KW-0694">RNA-binding</keyword>
<name>A0A6C2U757_PONDE</name>
<comment type="function">
    <text evidence="5">Forms part of the polypeptide exit tunnel.</text>
</comment>
<dbReference type="GO" id="GO:0003735">
    <property type="term" value="F:structural constituent of ribosome"/>
    <property type="evidence" value="ECO:0007669"/>
    <property type="project" value="InterPro"/>
</dbReference>
<evidence type="ECO:0000256" key="5">
    <source>
        <dbReference type="HAMAP-Rule" id="MF_01328"/>
    </source>
</evidence>
<comment type="function">
    <text evidence="5">One of the primary rRNA binding proteins, this protein initially binds near the 5'-end of the 23S rRNA. It is important during the early stages of 50S assembly. It makes multiple contacts with different domains of the 23S rRNA in the assembled 50S subunit and ribosome.</text>
</comment>
<accession>A0A6C2U757</accession>
<dbReference type="Gene3D" id="3.40.1370.10">
    <property type="match status" value="1"/>
</dbReference>
<comment type="subunit">
    <text evidence="5">Part of the 50S ribosomal subunit.</text>
</comment>
<dbReference type="AlphaFoldDB" id="A0A6C2U757"/>
<evidence type="ECO:0000256" key="4">
    <source>
        <dbReference type="ARBA" id="ARBA00035244"/>
    </source>
</evidence>
<evidence type="ECO:0000313" key="8">
    <source>
        <dbReference type="Proteomes" id="UP000366872"/>
    </source>
</evidence>
<dbReference type="HAMAP" id="MF_01328_B">
    <property type="entry name" value="Ribosomal_uL4_B"/>
    <property type="match status" value="1"/>
</dbReference>
<evidence type="ECO:0000256" key="6">
    <source>
        <dbReference type="SAM" id="MobiDB-lite"/>
    </source>
</evidence>
<dbReference type="InterPro" id="IPR013005">
    <property type="entry name" value="Ribosomal_uL4-like"/>
</dbReference>
<dbReference type="InterPro" id="IPR002136">
    <property type="entry name" value="Ribosomal_uL4"/>
</dbReference>
<keyword evidence="8" id="KW-1185">Reference proteome</keyword>
<dbReference type="SUPFAM" id="SSF52166">
    <property type="entry name" value="Ribosomal protein L4"/>
    <property type="match status" value="1"/>
</dbReference>
<dbReference type="GO" id="GO:1990904">
    <property type="term" value="C:ribonucleoprotein complex"/>
    <property type="evidence" value="ECO:0007669"/>
    <property type="project" value="UniProtKB-KW"/>
</dbReference>
<dbReference type="Proteomes" id="UP000366872">
    <property type="component" value="Unassembled WGS sequence"/>
</dbReference>
<dbReference type="RefSeq" id="WP_136081338.1">
    <property type="nucleotide sequence ID" value="NZ_CAAHFG010000003.1"/>
</dbReference>
<evidence type="ECO:0000313" key="7">
    <source>
        <dbReference type="EMBL" id="VGO15765.1"/>
    </source>
</evidence>
<dbReference type="EMBL" id="CAAHFG010000003">
    <property type="protein sequence ID" value="VGO15765.1"/>
    <property type="molecule type" value="Genomic_DNA"/>
</dbReference>
<dbReference type="NCBIfam" id="TIGR03953">
    <property type="entry name" value="rplD_bact"/>
    <property type="match status" value="1"/>
</dbReference>
<keyword evidence="2 5" id="KW-0689">Ribosomal protein</keyword>
<evidence type="ECO:0000256" key="3">
    <source>
        <dbReference type="ARBA" id="ARBA00023274"/>
    </source>
</evidence>